<organism evidence="3">
    <name type="scientific">Marseillevirus LCMAC102</name>
    <dbReference type="NCBI Taxonomy" id="2506603"/>
    <lineage>
        <taxon>Viruses</taxon>
        <taxon>Varidnaviria</taxon>
        <taxon>Bamfordvirae</taxon>
        <taxon>Nucleocytoviricota</taxon>
        <taxon>Megaviricetes</taxon>
        <taxon>Pimascovirales</taxon>
        <taxon>Pimascovirales incertae sedis</taxon>
        <taxon>Marseilleviridae</taxon>
    </lineage>
</organism>
<protein>
    <submittedName>
        <fullName evidence="3">Ankyrin repeat protein</fullName>
    </submittedName>
</protein>
<dbReference type="Pfam" id="PF00023">
    <property type="entry name" value="Ank"/>
    <property type="match status" value="1"/>
</dbReference>
<keyword evidence="1" id="KW-0677">Repeat</keyword>
<evidence type="ECO:0000256" key="1">
    <source>
        <dbReference type="ARBA" id="ARBA00022737"/>
    </source>
</evidence>
<accession>A0A481YV18</accession>
<evidence type="ECO:0000313" key="3">
    <source>
        <dbReference type="EMBL" id="QBK86394.1"/>
    </source>
</evidence>
<dbReference type="InterPro" id="IPR002110">
    <property type="entry name" value="Ankyrin_rpt"/>
</dbReference>
<dbReference type="InterPro" id="IPR036770">
    <property type="entry name" value="Ankyrin_rpt-contain_sf"/>
</dbReference>
<reference evidence="3" key="1">
    <citation type="journal article" date="2019" name="MBio">
        <title>Virus Genomes from Deep Sea Sediments Expand the Ocean Megavirome and Support Independent Origins of Viral Gigantism.</title>
        <authorList>
            <person name="Backstrom D."/>
            <person name="Yutin N."/>
            <person name="Jorgensen S.L."/>
            <person name="Dharamshi J."/>
            <person name="Homa F."/>
            <person name="Zaremba-Niedwiedzka K."/>
            <person name="Spang A."/>
            <person name="Wolf Y.I."/>
            <person name="Koonin E.V."/>
            <person name="Ettema T.J."/>
        </authorList>
    </citation>
    <scope>NUCLEOTIDE SEQUENCE</scope>
</reference>
<name>A0A481YV18_9VIRU</name>
<dbReference type="EMBL" id="MK500334">
    <property type="protein sequence ID" value="QBK86394.1"/>
    <property type="molecule type" value="Genomic_DNA"/>
</dbReference>
<dbReference type="SUPFAM" id="SSF48403">
    <property type="entry name" value="Ankyrin repeat"/>
    <property type="match status" value="1"/>
</dbReference>
<dbReference type="PANTHER" id="PTHR24126">
    <property type="entry name" value="ANKYRIN REPEAT, PH AND SEC7 DOMAIN CONTAINING PROTEIN SECG-RELATED"/>
    <property type="match status" value="1"/>
</dbReference>
<gene>
    <name evidence="3" type="ORF">LCMAC102_01890</name>
</gene>
<sequence length="332" mass="38523">MYDYDFHTELFDAVMETFDCECEYICKCIETGSIKAAVEKPTRVLLKKYQNKYDINKYIFKNFLDDPMSPIDYIIYNGTYFLIIMLIDDFGLDPNKVLSYKKSSVISASIALSKRADPNNVDKKGCTPLHMVQDIEVISFLLKNGADPHIKNKKKEIPLVTQLRHNNITAAEELLHCSDVKNSLKHLLPANGIVDWLLQRGAKPSTSYFARMIIDKDNLMVSKLVYNGAPIDKALCMVKKLWGIDNSSLIISLKHRLDIYRKYFDKWREYVKKKKSNDWRCIQCHCSGAEEPDLSSCRMVYACTKCCCEWAKWNISRGYLLHTLHHRRPFEC</sequence>
<keyword evidence="2" id="KW-0040">ANK repeat</keyword>
<evidence type="ECO:0000256" key="2">
    <source>
        <dbReference type="ARBA" id="ARBA00023043"/>
    </source>
</evidence>
<proteinExistence type="predicted"/>
<dbReference type="Gene3D" id="1.25.40.20">
    <property type="entry name" value="Ankyrin repeat-containing domain"/>
    <property type="match status" value="1"/>
</dbReference>